<feature type="transmembrane region" description="Helical" evidence="2">
    <location>
        <begin position="21"/>
        <end position="40"/>
    </location>
</feature>
<proteinExistence type="predicted"/>
<dbReference type="AlphaFoldDB" id="A0A183BMW9"/>
<reference evidence="4" key="2">
    <citation type="submission" date="2016-06" db="UniProtKB">
        <authorList>
            <consortium name="WormBaseParasite"/>
        </authorList>
    </citation>
    <scope>IDENTIFICATION</scope>
</reference>
<evidence type="ECO:0000313" key="4">
    <source>
        <dbReference type="WBParaSite" id="GPLIN_000195400"/>
    </source>
</evidence>
<reference evidence="3" key="1">
    <citation type="submission" date="2014-05" db="EMBL/GenBank/DDBJ databases">
        <title>The genome and life-stage specific transcriptomes of Globodera pallida elucidate key aspects of plant parasitism by a cyst nematode.</title>
        <authorList>
            <person name="Cotton J.A."/>
            <person name="Lilley C.J."/>
            <person name="Jones L.M."/>
            <person name="Kikuchi T."/>
            <person name="Reid A.J."/>
            <person name="Thorpe P."/>
            <person name="Tsai I.J."/>
            <person name="Beasley H."/>
            <person name="Blok V."/>
            <person name="Cock P.J.A."/>
            <person name="Van den Akker S.E."/>
            <person name="Holroyd N."/>
            <person name="Hunt M."/>
            <person name="Mantelin S."/>
            <person name="Naghra H."/>
            <person name="Pain A."/>
            <person name="Palomares-Rius J.E."/>
            <person name="Zarowiecki M."/>
            <person name="Berriman M."/>
            <person name="Jones J.T."/>
            <person name="Urwin P.E."/>
        </authorList>
    </citation>
    <scope>NUCLEOTIDE SEQUENCE [LARGE SCALE GENOMIC DNA]</scope>
    <source>
        <strain evidence="3">Lindley</strain>
    </source>
</reference>
<evidence type="ECO:0000313" key="3">
    <source>
        <dbReference type="Proteomes" id="UP000050741"/>
    </source>
</evidence>
<protein>
    <submittedName>
        <fullName evidence="4">Sushi domain-containing protein</fullName>
    </submittedName>
</protein>
<evidence type="ECO:0000256" key="1">
    <source>
        <dbReference type="SAM" id="MobiDB-lite"/>
    </source>
</evidence>
<feature type="transmembrane region" description="Helical" evidence="2">
    <location>
        <begin position="703"/>
        <end position="723"/>
    </location>
</feature>
<accession>A0A183BMW9</accession>
<organism evidence="3 4">
    <name type="scientific">Globodera pallida</name>
    <name type="common">Potato cyst nematode worm</name>
    <name type="synonym">Heterodera pallida</name>
    <dbReference type="NCBI Taxonomy" id="36090"/>
    <lineage>
        <taxon>Eukaryota</taxon>
        <taxon>Metazoa</taxon>
        <taxon>Ecdysozoa</taxon>
        <taxon>Nematoda</taxon>
        <taxon>Chromadorea</taxon>
        <taxon>Rhabditida</taxon>
        <taxon>Tylenchina</taxon>
        <taxon>Tylenchomorpha</taxon>
        <taxon>Tylenchoidea</taxon>
        <taxon>Heteroderidae</taxon>
        <taxon>Heteroderinae</taxon>
        <taxon>Globodera</taxon>
    </lineage>
</organism>
<dbReference type="Proteomes" id="UP000050741">
    <property type="component" value="Unassembled WGS sequence"/>
</dbReference>
<keyword evidence="2" id="KW-1133">Transmembrane helix</keyword>
<keyword evidence="3" id="KW-1185">Reference proteome</keyword>
<keyword evidence="2" id="KW-0472">Membrane</keyword>
<dbReference type="WBParaSite" id="GPLIN_000195400">
    <property type="protein sequence ID" value="GPLIN_000195400"/>
    <property type="gene ID" value="GPLIN_000195400"/>
</dbReference>
<sequence>MSDNPEKVEKRMKEILISDDVLFGVFAFLDPFMLGLKVALISDRFDLLVDAHLKRKERSLGNLYICRAIDGTEAEIVNRFGTDCFGTEVIKEYTMPLGPQEPLPAKVTGFEWLDINYIDQSVIDFLQNNRQLFKSKRASLSIQIANNQKLSWQIIWHRIWPLINENICKFSVNYAEFIRLRRFSPAVLRDCAELRVLHTDFVFPEFPPDDRAGASSAQAVAKWLHTPRGDGHPKVFGCRFCLKGMANLKQEFLNSTNPLNFIIYFWATSADIVPFKLENNLTAERLFSRRIGLNLWLLVRCPIERDEDKWAKWEKEASEWDWCPWNYICINVQDKDIGDGMLDTNEGPSVEIDGKRSGSVCFACLGKVDLKKCWHMVLSQGDSSESALWSECNLDKNGLFKLEKGCKNLQICYKSELAGKLVASGGTSKFGGRFRLGKRVNERPLSDCAGVVARKEWHALNVSKNSDKNFTIHFGLDGQFGAVLDTDGKEFTEAINISKAFGPIETDFVKALHLGAFMKDFDGMAFRILALDLLSSRNRQNGTGLCKKTCIDWEPVTNTTTTTSTTTTTTSTTTTTTPTTTTVLRSPHFCKRAVETPDKQKTFGQKCLNGERFCYLFNCTSATIPNYSVIEWDCVAEQSLEICEDKRSEYGFALDKDFCLCSVGIKNTNVQLKRMLSRDWPRPLFIPAFHTSFSFASRSISQFIMGILVVVILLIVCGVFHNCGMDVR</sequence>
<keyword evidence="2" id="KW-0812">Transmembrane</keyword>
<name>A0A183BMW9_GLOPA</name>
<feature type="region of interest" description="Disordered" evidence="1">
    <location>
        <begin position="561"/>
        <end position="580"/>
    </location>
</feature>
<evidence type="ECO:0000256" key="2">
    <source>
        <dbReference type="SAM" id="Phobius"/>
    </source>
</evidence>